<organism evidence="1 2">
    <name type="scientific">Malus domestica</name>
    <name type="common">Apple</name>
    <name type="synonym">Pyrus malus</name>
    <dbReference type="NCBI Taxonomy" id="3750"/>
    <lineage>
        <taxon>Eukaryota</taxon>
        <taxon>Viridiplantae</taxon>
        <taxon>Streptophyta</taxon>
        <taxon>Embryophyta</taxon>
        <taxon>Tracheophyta</taxon>
        <taxon>Spermatophyta</taxon>
        <taxon>Magnoliopsida</taxon>
        <taxon>eudicotyledons</taxon>
        <taxon>Gunneridae</taxon>
        <taxon>Pentapetalae</taxon>
        <taxon>rosids</taxon>
        <taxon>fabids</taxon>
        <taxon>Rosales</taxon>
        <taxon>Rosaceae</taxon>
        <taxon>Amygdaloideae</taxon>
        <taxon>Maleae</taxon>
        <taxon>Malus</taxon>
    </lineage>
</organism>
<keyword evidence="2" id="KW-1185">Reference proteome</keyword>
<proteinExistence type="predicted"/>
<comment type="caution">
    <text evidence="1">The sequence shown here is derived from an EMBL/GenBank/DDBJ whole genome shotgun (WGS) entry which is preliminary data.</text>
</comment>
<evidence type="ECO:0000313" key="2">
    <source>
        <dbReference type="Proteomes" id="UP000290289"/>
    </source>
</evidence>
<protein>
    <submittedName>
        <fullName evidence="1">Uncharacterized protein</fullName>
    </submittedName>
</protein>
<accession>A0A498IXG2</accession>
<evidence type="ECO:0000313" key="1">
    <source>
        <dbReference type="EMBL" id="RXH87890.1"/>
    </source>
</evidence>
<gene>
    <name evidence="1" type="ORF">DVH24_037535</name>
</gene>
<dbReference type="AlphaFoldDB" id="A0A498IXG2"/>
<reference evidence="1 2" key="1">
    <citation type="submission" date="2018-10" db="EMBL/GenBank/DDBJ databases">
        <title>A high-quality apple genome assembly.</title>
        <authorList>
            <person name="Hu J."/>
        </authorList>
    </citation>
    <scope>NUCLEOTIDE SEQUENCE [LARGE SCALE GENOMIC DNA]</scope>
    <source>
        <strain evidence="2">cv. HFTH1</strain>
        <tissue evidence="1">Young leaf</tissue>
    </source>
</reference>
<dbReference type="EMBL" id="RDQH01000336">
    <property type="protein sequence ID" value="RXH87890.1"/>
    <property type="molecule type" value="Genomic_DNA"/>
</dbReference>
<dbReference type="Proteomes" id="UP000290289">
    <property type="component" value="Chromosome 10"/>
</dbReference>
<sequence length="59" mass="6532">MKESRGIATCVTCTWKNLSLLTRDLHASDQLDNCLKLQGFESSGQKEKLDVAMGQTESD</sequence>
<name>A0A498IXG2_MALDO</name>